<organism evidence="1 2">
    <name type="scientific">Candidatus Onthenecus intestinigallinarum</name>
    <dbReference type="NCBI Taxonomy" id="2840875"/>
    <lineage>
        <taxon>Bacteria</taxon>
        <taxon>Bacillati</taxon>
        <taxon>Bacillota</taxon>
        <taxon>Clostridia</taxon>
        <taxon>Eubacteriales</taxon>
        <taxon>Candidatus Onthenecus</taxon>
    </lineage>
</organism>
<reference evidence="1" key="1">
    <citation type="submission" date="2020-10" db="EMBL/GenBank/DDBJ databases">
        <authorList>
            <person name="Gilroy R."/>
        </authorList>
    </citation>
    <scope>NUCLEOTIDE SEQUENCE</scope>
    <source>
        <strain evidence="1">ChiSxjej2B14-6234</strain>
    </source>
</reference>
<dbReference type="SUPFAM" id="SSF75138">
    <property type="entry name" value="HprK N-terminal domain-like"/>
    <property type="match status" value="1"/>
</dbReference>
<evidence type="ECO:0000313" key="2">
    <source>
        <dbReference type="Proteomes" id="UP000886887"/>
    </source>
</evidence>
<reference evidence="1" key="2">
    <citation type="journal article" date="2021" name="PeerJ">
        <title>Extensive microbial diversity within the chicken gut microbiome revealed by metagenomics and culture.</title>
        <authorList>
            <person name="Gilroy R."/>
            <person name="Ravi A."/>
            <person name="Getino M."/>
            <person name="Pursley I."/>
            <person name="Horton D.L."/>
            <person name="Alikhan N.F."/>
            <person name="Baker D."/>
            <person name="Gharbi K."/>
            <person name="Hall N."/>
            <person name="Watson M."/>
            <person name="Adriaenssens E.M."/>
            <person name="Foster-Nyarko E."/>
            <person name="Jarju S."/>
            <person name="Secka A."/>
            <person name="Antonio M."/>
            <person name="Oren A."/>
            <person name="Chaudhuri R.R."/>
            <person name="La Ragione R."/>
            <person name="Hildebrand F."/>
            <person name="Pallen M.J."/>
        </authorList>
    </citation>
    <scope>NUCLEOTIDE SEQUENCE</scope>
    <source>
        <strain evidence="1">ChiSxjej2B14-6234</strain>
    </source>
</reference>
<sequence length="116" mass="12646">MTLKDLMDKTGMRLLTKEAPLQREVTTGYSCDLLSWVLAHGQAGMAWITVQTHLNVIAVAMLMDMACVIIPEGIVLEEATLQKAEEEGVPVFASDKTAYELCGQMFALGVGQAERT</sequence>
<comment type="caution">
    <text evidence="1">The sequence shown here is derived from an EMBL/GenBank/DDBJ whole genome shotgun (WGS) entry which is preliminary data.</text>
</comment>
<protein>
    <submittedName>
        <fullName evidence="1">AraC family transcriptional regulator</fullName>
    </submittedName>
</protein>
<accession>A0A9D1CQ04</accession>
<dbReference type="InterPro" id="IPR028979">
    <property type="entry name" value="Ser_kin/Pase_Hpr-like_N_sf"/>
</dbReference>
<dbReference type="Proteomes" id="UP000886887">
    <property type="component" value="Unassembled WGS sequence"/>
</dbReference>
<dbReference type="EMBL" id="DVFJ01000006">
    <property type="protein sequence ID" value="HIQ70942.1"/>
    <property type="molecule type" value="Genomic_DNA"/>
</dbReference>
<gene>
    <name evidence="1" type="ORF">IAB73_01870</name>
</gene>
<evidence type="ECO:0000313" key="1">
    <source>
        <dbReference type="EMBL" id="HIQ70942.1"/>
    </source>
</evidence>
<proteinExistence type="predicted"/>
<name>A0A9D1CQ04_9FIRM</name>
<dbReference type="Gene3D" id="3.40.1390.20">
    <property type="entry name" value="HprK N-terminal domain-like"/>
    <property type="match status" value="1"/>
</dbReference>
<dbReference type="AlphaFoldDB" id="A0A9D1CQ04"/>